<feature type="chain" id="PRO_5014928248" evidence="1">
    <location>
        <begin position="18"/>
        <end position="82"/>
    </location>
</feature>
<dbReference type="AlphaFoldDB" id="A0A2M4DKK2"/>
<accession>A0A2M4DKK2</accession>
<dbReference type="EMBL" id="GGFL01013905">
    <property type="protein sequence ID" value="MBW78083.1"/>
    <property type="molecule type" value="Transcribed_RNA"/>
</dbReference>
<organism evidence="2">
    <name type="scientific">Anopheles darlingi</name>
    <name type="common">Mosquito</name>
    <dbReference type="NCBI Taxonomy" id="43151"/>
    <lineage>
        <taxon>Eukaryota</taxon>
        <taxon>Metazoa</taxon>
        <taxon>Ecdysozoa</taxon>
        <taxon>Arthropoda</taxon>
        <taxon>Hexapoda</taxon>
        <taxon>Insecta</taxon>
        <taxon>Pterygota</taxon>
        <taxon>Neoptera</taxon>
        <taxon>Endopterygota</taxon>
        <taxon>Diptera</taxon>
        <taxon>Nematocera</taxon>
        <taxon>Culicoidea</taxon>
        <taxon>Culicidae</taxon>
        <taxon>Anophelinae</taxon>
        <taxon>Anopheles</taxon>
    </lineage>
</organism>
<sequence>MGHRTLCLVLCLSLCTSEHTYCVVKVSIINKVALDESGWRTPEPQQAGLDDLCSQSRTSMVVRAQNGETLSHFERFEGSSAY</sequence>
<evidence type="ECO:0000256" key="1">
    <source>
        <dbReference type="SAM" id="SignalP"/>
    </source>
</evidence>
<evidence type="ECO:0000313" key="2">
    <source>
        <dbReference type="EMBL" id="MBW78083.1"/>
    </source>
</evidence>
<proteinExistence type="predicted"/>
<keyword evidence="1" id="KW-0732">Signal</keyword>
<feature type="signal peptide" evidence="1">
    <location>
        <begin position="1"/>
        <end position="17"/>
    </location>
</feature>
<protein>
    <submittedName>
        <fullName evidence="2">Putative secreted protein</fullName>
    </submittedName>
</protein>
<name>A0A2M4DKK2_ANODA</name>
<reference evidence="2" key="1">
    <citation type="submission" date="2018-01" db="EMBL/GenBank/DDBJ databases">
        <title>An insight into the sialome of Amazonian anophelines.</title>
        <authorList>
            <person name="Ribeiro J.M."/>
            <person name="Scarpassa V."/>
            <person name="Calvo E."/>
        </authorList>
    </citation>
    <scope>NUCLEOTIDE SEQUENCE</scope>
</reference>